<comment type="subcellular location">
    <subcellularLocation>
        <location evidence="1">Cell membrane</location>
        <topology evidence="1">Multi-pass membrane protein</topology>
    </subcellularLocation>
</comment>
<dbReference type="RefSeq" id="WP_277565147.1">
    <property type="nucleotide sequence ID" value="NZ_JAPDHZ010000002.1"/>
</dbReference>
<keyword evidence="2" id="KW-1003">Cell membrane</keyword>
<keyword evidence="3 6" id="KW-0812">Transmembrane</keyword>
<protein>
    <submittedName>
        <fullName evidence="7">Aromatic acid exporter family protein</fullName>
    </submittedName>
</protein>
<dbReference type="Proteomes" id="UP001153387">
    <property type="component" value="Unassembled WGS sequence"/>
</dbReference>
<feature type="transmembrane region" description="Helical" evidence="6">
    <location>
        <begin position="86"/>
        <end position="104"/>
    </location>
</feature>
<reference evidence="7 8" key="1">
    <citation type="submission" date="2022-10" db="EMBL/GenBank/DDBJ databases">
        <title>Comparative genomic analysis of Cohnella hashimotonis sp. nov., isolated from the International Space Station.</title>
        <authorList>
            <person name="Simpson A."/>
            <person name="Venkateswaran K."/>
        </authorList>
    </citation>
    <scope>NUCLEOTIDE SEQUENCE [LARGE SCALE GENOMIC DNA]</scope>
    <source>
        <strain evidence="7 8">DSM 18997</strain>
    </source>
</reference>
<comment type="caution">
    <text evidence="7">The sequence shown here is derived from an EMBL/GenBank/DDBJ whole genome shotgun (WGS) entry which is preliminary data.</text>
</comment>
<organism evidence="7 8">
    <name type="scientific">Cohnella ginsengisoli</name>
    <dbReference type="NCBI Taxonomy" id="425004"/>
    <lineage>
        <taxon>Bacteria</taxon>
        <taxon>Bacillati</taxon>
        <taxon>Bacillota</taxon>
        <taxon>Bacilli</taxon>
        <taxon>Bacillales</taxon>
        <taxon>Paenibacillaceae</taxon>
        <taxon>Cohnella</taxon>
    </lineage>
</organism>
<evidence type="ECO:0000313" key="8">
    <source>
        <dbReference type="Proteomes" id="UP001153387"/>
    </source>
</evidence>
<dbReference type="Pfam" id="PF06081">
    <property type="entry name" value="ArAE_1"/>
    <property type="match status" value="1"/>
</dbReference>
<name>A0A9X4QKP5_9BACL</name>
<gene>
    <name evidence="7" type="ORF">OMP38_02605</name>
</gene>
<keyword evidence="4 6" id="KW-1133">Transmembrane helix</keyword>
<accession>A0A9X4QKP5</accession>
<feature type="transmembrane region" description="Helical" evidence="6">
    <location>
        <begin position="63"/>
        <end position="80"/>
    </location>
</feature>
<dbReference type="AlphaFoldDB" id="A0A9X4QKP5"/>
<evidence type="ECO:0000313" key="7">
    <source>
        <dbReference type="EMBL" id="MDG0789859.1"/>
    </source>
</evidence>
<keyword evidence="8" id="KW-1185">Reference proteome</keyword>
<evidence type="ECO:0000256" key="4">
    <source>
        <dbReference type="ARBA" id="ARBA00022989"/>
    </source>
</evidence>
<feature type="transmembrane region" description="Helical" evidence="6">
    <location>
        <begin position="111"/>
        <end position="128"/>
    </location>
</feature>
<dbReference type="GO" id="GO:0005886">
    <property type="term" value="C:plasma membrane"/>
    <property type="evidence" value="ECO:0007669"/>
    <property type="project" value="UniProtKB-SubCell"/>
</dbReference>
<evidence type="ECO:0000256" key="2">
    <source>
        <dbReference type="ARBA" id="ARBA00022475"/>
    </source>
</evidence>
<evidence type="ECO:0000256" key="1">
    <source>
        <dbReference type="ARBA" id="ARBA00004651"/>
    </source>
</evidence>
<keyword evidence="5 6" id="KW-0472">Membrane</keyword>
<evidence type="ECO:0000256" key="5">
    <source>
        <dbReference type="ARBA" id="ARBA00023136"/>
    </source>
</evidence>
<evidence type="ECO:0000256" key="3">
    <source>
        <dbReference type="ARBA" id="ARBA00022692"/>
    </source>
</evidence>
<sequence length="350" mass="37475">MMRDAFLWLRKLGLDLQSVKTALACGLSWVLAEAVMPHSYPYFAPIAAILTLQVTVADSIQKGLYRIVGIVVGIGISLLAGQWLSVNAWTVALVVLAGLSVSNAMRFNAQIGAQIGVSALLVLAFGNANGYAAYRILETLLGSGVAVAVNLALVPRDTTREALNAASGLGKRIAAVLREYDEAVRGKRRPMQVLEEARGLLLLIQRGNEATALARQSLKFVPLGRMRRERVERVSAVMERLEHLSVQARGIARSLIELDEAGLQVPGLVPALAAAADCVDRFADTVADPSPEAQDKLREATERARSVQLESLGQSMAGADPERLKLIGSVYADLGRMLTEVVRKEGSGSA</sequence>
<proteinExistence type="predicted"/>
<dbReference type="EMBL" id="JAPDHZ010000002">
    <property type="protein sequence ID" value="MDG0789859.1"/>
    <property type="molecule type" value="Genomic_DNA"/>
</dbReference>
<dbReference type="InterPro" id="IPR010343">
    <property type="entry name" value="ArAE_1"/>
</dbReference>
<evidence type="ECO:0000256" key="6">
    <source>
        <dbReference type="SAM" id="Phobius"/>
    </source>
</evidence>